<dbReference type="AlphaFoldDB" id="A0A382XTS1"/>
<protein>
    <submittedName>
        <fullName evidence="2">Uncharacterized protein</fullName>
    </submittedName>
</protein>
<sequence length="23" mass="2393">MNIRSGAVPGAGKEHLTVISAKR</sequence>
<dbReference type="EMBL" id="UINC01170039">
    <property type="protein sequence ID" value="SVD73881.1"/>
    <property type="molecule type" value="Genomic_DNA"/>
</dbReference>
<organism evidence="2">
    <name type="scientific">marine metagenome</name>
    <dbReference type="NCBI Taxonomy" id="408172"/>
    <lineage>
        <taxon>unclassified sequences</taxon>
        <taxon>metagenomes</taxon>
        <taxon>ecological metagenomes</taxon>
    </lineage>
</organism>
<proteinExistence type="predicted"/>
<accession>A0A382XTS1</accession>
<evidence type="ECO:0000313" key="2">
    <source>
        <dbReference type="EMBL" id="SVD73881.1"/>
    </source>
</evidence>
<name>A0A382XTS1_9ZZZZ</name>
<evidence type="ECO:0000256" key="1">
    <source>
        <dbReference type="SAM" id="MobiDB-lite"/>
    </source>
</evidence>
<reference evidence="2" key="1">
    <citation type="submission" date="2018-05" db="EMBL/GenBank/DDBJ databases">
        <authorList>
            <person name="Lanie J.A."/>
            <person name="Ng W.-L."/>
            <person name="Kazmierczak K.M."/>
            <person name="Andrzejewski T.M."/>
            <person name="Davidsen T.M."/>
            <person name="Wayne K.J."/>
            <person name="Tettelin H."/>
            <person name="Glass J.I."/>
            <person name="Rusch D."/>
            <person name="Podicherti R."/>
            <person name="Tsui H.-C.T."/>
            <person name="Winkler M.E."/>
        </authorList>
    </citation>
    <scope>NUCLEOTIDE SEQUENCE</scope>
</reference>
<gene>
    <name evidence="2" type="ORF">METZ01_LOCUS426735</name>
</gene>
<feature type="region of interest" description="Disordered" evidence="1">
    <location>
        <begin position="1"/>
        <end position="23"/>
    </location>
</feature>